<sequence>MNPRDHDMSSPPFPDGGGALLLPGPAGAIELACAMPETGLARAGVAIISHPHPLQGGTMHNKVVTILERALLELGLATVRFNFRGVGQSEGVHDHSVGETDDLVAIAAWLRAVRAGDALWLAGFSFGSYVTLRAAGRLDPAQLILVAPPVGRWDFGDIAAPGCPWLIVQGEDDEVVDAKAVFAWAETLEPAPQLVRMPETGHFFHRRLMDLRGALKNALAANLPPLRSSEA</sequence>
<evidence type="ECO:0000259" key="1">
    <source>
        <dbReference type="Pfam" id="PF02129"/>
    </source>
</evidence>
<dbReference type="InterPro" id="IPR029058">
    <property type="entry name" value="AB_hydrolase_fold"/>
</dbReference>
<dbReference type="InterPro" id="IPR000383">
    <property type="entry name" value="Xaa-Pro-like_dom"/>
</dbReference>
<comment type="caution">
    <text evidence="2">The sequence shown here is derived from an EMBL/GenBank/DDBJ whole genome shotgun (WGS) entry which is preliminary data.</text>
</comment>
<evidence type="ECO:0000313" key="2">
    <source>
        <dbReference type="EMBL" id="GAA0711980.1"/>
    </source>
</evidence>
<keyword evidence="2" id="KW-0378">Hydrolase</keyword>
<gene>
    <name evidence="2" type="ORF">GCM10009105_14220</name>
</gene>
<proteinExistence type="predicted"/>
<keyword evidence="3" id="KW-1185">Reference proteome</keyword>
<name>A0ABN1IG29_9GAMM</name>
<protein>
    <submittedName>
        <fullName evidence="2">Alpha/beta hydrolase</fullName>
    </submittedName>
</protein>
<dbReference type="Gene3D" id="3.40.50.1820">
    <property type="entry name" value="alpha/beta hydrolase"/>
    <property type="match status" value="1"/>
</dbReference>
<dbReference type="PANTHER" id="PTHR42103:SF2">
    <property type="entry name" value="AB HYDROLASE-1 DOMAIN-CONTAINING PROTEIN"/>
    <property type="match status" value="1"/>
</dbReference>
<feature type="domain" description="Xaa-Pro dipeptidyl-peptidase-like" evidence="1">
    <location>
        <begin position="63"/>
        <end position="157"/>
    </location>
</feature>
<organism evidence="2 3">
    <name type="scientific">Dokdonella soli</name>
    <dbReference type="NCBI Taxonomy" id="529810"/>
    <lineage>
        <taxon>Bacteria</taxon>
        <taxon>Pseudomonadati</taxon>
        <taxon>Pseudomonadota</taxon>
        <taxon>Gammaproteobacteria</taxon>
        <taxon>Lysobacterales</taxon>
        <taxon>Rhodanobacteraceae</taxon>
        <taxon>Dokdonella</taxon>
    </lineage>
</organism>
<accession>A0ABN1IG29</accession>
<dbReference type="EMBL" id="BAAAEU010000006">
    <property type="protein sequence ID" value="GAA0711980.1"/>
    <property type="molecule type" value="Genomic_DNA"/>
</dbReference>
<dbReference type="GO" id="GO:0016787">
    <property type="term" value="F:hydrolase activity"/>
    <property type="evidence" value="ECO:0007669"/>
    <property type="project" value="UniProtKB-KW"/>
</dbReference>
<dbReference type="Proteomes" id="UP001501523">
    <property type="component" value="Unassembled WGS sequence"/>
</dbReference>
<evidence type="ECO:0000313" key="3">
    <source>
        <dbReference type="Proteomes" id="UP001501523"/>
    </source>
</evidence>
<dbReference type="PANTHER" id="PTHR42103">
    <property type="entry name" value="ALPHA/BETA-HYDROLASES SUPERFAMILY PROTEIN"/>
    <property type="match status" value="1"/>
</dbReference>
<reference evidence="2 3" key="1">
    <citation type="journal article" date="2019" name="Int. J. Syst. Evol. Microbiol.">
        <title>The Global Catalogue of Microorganisms (GCM) 10K type strain sequencing project: providing services to taxonomists for standard genome sequencing and annotation.</title>
        <authorList>
            <consortium name="The Broad Institute Genomics Platform"/>
            <consortium name="The Broad Institute Genome Sequencing Center for Infectious Disease"/>
            <person name="Wu L."/>
            <person name="Ma J."/>
        </authorList>
    </citation>
    <scope>NUCLEOTIDE SEQUENCE [LARGE SCALE GENOMIC DNA]</scope>
    <source>
        <strain evidence="2 3">JCM 15421</strain>
    </source>
</reference>
<dbReference type="Pfam" id="PF02129">
    <property type="entry name" value="Peptidase_S15"/>
    <property type="match status" value="1"/>
</dbReference>
<dbReference type="SUPFAM" id="SSF53474">
    <property type="entry name" value="alpha/beta-Hydrolases"/>
    <property type="match status" value="1"/>
</dbReference>